<dbReference type="InterPro" id="IPR051607">
    <property type="entry name" value="Metallo-dep_hydrolases"/>
</dbReference>
<dbReference type="Proteomes" id="UP001149331">
    <property type="component" value="Unassembled WGS sequence"/>
</dbReference>
<dbReference type="Pfam" id="PF01979">
    <property type="entry name" value="Amidohydro_1"/>
    <property type="match status" value="1"/>
</dbReference>
<evidence type="ECO:0000259" key="5">
    <source>
        <dbReference type="Pfam" id="PF01979"/>
    </source>
</evidence>
<dbReference type="EMBL" id="JAAIRY010000020">
    <property type="protein sequence ID" value="NSI65899.1"/>
    <property type="molecule type" value="Genomic_DNA"/>
</dbReference>
<dbReference type="SUPFAM" id="SSF51556">
    <property type="entry name" value="Metallo-dependent hydrolases"/>
    <property type="match status" value="1"/>
</dbReference>
<feature type="domain" description="Amidohydrolase-related" evidence="5">
    <location>
        <begin position="60"/>
        <end position="423"/>
    </location>
</feature>
<dbReference type="InterPro" id="IPR011059">
    <property type="entry name" value="Metal-dep_hydrolase_composite"/>
</dbReference>
<dbReference type="Proteomes" id="UP000283992">
    <property type="component" value="Unassembled WGS sequence"/>
</dbReference>
<dbReference type="Proteomes" id="UP000286137">
    <property type="component" value="Unassembled WGS sequence"/>
</dbReference>
<dbReference type="Gene3D" id="3.20.20.140">
    <property type="entry name" value="Metal-dependent hydrolases"/>
    <property type="match status" value="1"/>
</dbReference>
<reference evidence="9" key="5">
    <citation type="submission" date="2022-12" db="EMBL/GenBank/DDBJ databases">
        <title>Genome of R. gnavus strain RSHDN_120.</title>
        <authorList>
            <person name="Abdugheni R."/>
        </authorList>
    </citation>
    <scope>NUCLEOTIDE SEQUENCE</scope>
    <source>
        <strain evidence="9">RSHDN_120</strain>
    </source>
</reference>
<dbReference type="EMBL" id="QRLN01000004">
    <property type="protein sequence ID" value="RHJ14751.1"/>
    <property type="molecule type" value="Genomic_DNA"/>
</dbReference>
<dbReference type="GO" id="GO:0005829">
    <property type="term" value="C:cytosol"/>
    <property type="evidence" value="ECO:0007669"/>
    <property type="project" value="TreeGrafter"/>
</dbReference>
<comment type="cofactor">
    <cofactor evidence="1">
        <name>Zn(2+)</name>
        <dbReference type="ChEBI" id="CHEBI:29105"/>
    </cofactor>
</comment>
<evidence type="ECO:0000313" key="16">
    <source>
        <dbReference type="EMBL" id="RHG19288.1"/>
    </source>
</evidence>
<dbReference type="PANTHER" id="PTHR11271:SF6">
    <property type="entry name" value="GUANINE DEAMINASE"/>
    <property type="match status" value="1"/>
</dbReference>
<evidence type="ECO:0000313" key="27">
    <source>
        <dbReference type="Proteomes" id="UP000286137"/>
    </source>
</evidence>
<evidence type="ECO:0000256" key="1">
    <source>
        <dbReference type="ARBA" id="ARBA00001947"/>
    </source>
</evidence>
<reference evidence="20 21" key="1">
    <citation type="submission" date="2018-08" db="EMBL/GenBank/DDBJ databases">
        <title>A genome reference for cultivated species of the human gut microbiota.</title>
        <authorList>
            <person name="Zou Y."/>
            <person name="Xue W."/>
            <person name="Luo G."/>
        </authorList>
    </citation>
    <scope>NUCLEOTIDE SEQUENCE [LARGE SCALE GENOMIC DNA]</scope>
    <source>
        <strain evidence="14 21">AF19-16AC</strain>
        <strain evidence="13 27">AF27-4BH</strain>
        <strain evidence="19 25">AF33-12</strain>
        <strain evidence="18 23">AM12-54</strain>
        <strain evidence="17 22">AM21-18</strain>
        <strain evidence="16 26">AM22-7AC</strain>
        <strain evidence="15 24">AM32-6</strain>
        <strain evidence="12 20">TF01-20-2</strain>
    </source>
</reference>
<dbReference type="Proteomes" id="UP001212160">
    <property type="component" value="Unassembled WGS sequence"/>
</dbReference>
<gene>
    <name evidence="18" type="ORF">DW142_04665</name>
    <name evidence="17" type="ORF">DW243_04465</name>
    <name evidence="16" type="ORF">DW270_08140</name>
    <name evidence="15" type="ORF">DW812_08655</name>
    <name evidence="14" type="ORF">DWX36_02100</name>
    <name evidence="13" type="ORF">DWY88_15915</name>
    <name evidence="19" type="ORF">DWZ50_02865</name>
    <name evidence="12" type="ORF">DXC31_01055</name>
    <name evidence="10" type="ORF">G4958_00800</name>
    <name evidence="11" type="ORF">G4981_11525</name>
    <name evidence="7" type="ORF">LIQ08_01680</name>
    <name evidence="6" type="ORF">LIQ10_09785</name>
    <name evidence="9" type="ORF">O4N78_00080</name>
    <name evidence="8" type="ORF">PNW85_00835</name>
</gene>
<dbReference type="Proteomes" id="UP001297370">
    <property type="component" value="Unassembled WGS sequence"/>
</dbReference>
<dbReference type="Proteomes" id="UP000284472">
    <property type="component" value="Unassembled WGS sequence"/>
</dbReference>
<evidence type="ECO:0000256" key="4">
    <source>
        <dbReference type="ARBA" id="ARBA00022833"/>
    </source>
</evidence>
<dbReference type="EMBL" id="QSIR01000011">
    <property type="protein sequence ID" value="RHD06158.1"/>
    <property type="molecule type" value="Genomic_DNA"/>
</dbReference>
<dbReference type="InterPro" id="IPR006680">
    <property type="entry name" value="Amidohydro-rel"/>
</dbReference>
<dbReference type="RefSeq" id="WP_004844644.1">
    <property type="nucleotide sequence ID" value="NZ_BAABXJ010000001.1"/>
</dbReference>
<reference evidence="6" key="4">
    <citation type="submission" date="2021-10" db="EMBL/GenBank/DDBJ databases">
        <title>Collection of gut derived symbiotic bacterial strains cultured from healthy donors.</title>
        <authorList>
            <person name="Lin H."/>
            <person name="Littmann E."/>
            <person name="Claire K."/>
            <person name="Pamer E."/>
        </authorList>
    </citation>
    <scope>NUCLEOTIDE SEQUENCE</scope>
    <source>
        <strain evidence="7">MSK.23.18</strain>
        <strain evidence="6">MSK.23.4</strain>
    </source>
</reference>
<evidence type="ECO:0000313" key="11">
    <source>
        <dbReference type="EMBL" id="NSI65899.1"/>
    </source>
</evidence>
<evidence type="ECO:0000256" key="3">
    <source>
        <dbReference type="ARBA" id="ARBA00022801"/>
    </source>
</evidence>
<sequence length="428" mass="48894">MNEPVFILKGNVVYSKNKDELRILKDHYLISESGLVKGVFEKVPPEYAQVSVSDYGECLIIPGLTDLHVHAPQYTFRAMGMDMELLEWLETNTFPEEAKYQDLEYARRAYRIFTDNLKRSVTTRACIFGTIHRDATLLLMDQLEQSGLVTYVGKVNMDRNCPDYLREESAEESGIQTVEWIKDVLHKKYQNTMPILTPRFTPSCSDELMENLKKIQMYYQIPVQSHLSENPGEIAWVKELCPWSEFYGDAYDRFGLFGADCKTVMAHCVYSGKEERQRMKENGVFIAHCPESNMNLSSGVAPVRTFLEEGMHVGIGSDVAGGSTENLFKAMALAIQASKLRWRMQDDSLKPLTLEEVFYIATKGGGEFFGNVGSFEPGFELDAVVLDDTRIVHSQNLDVRARLERMIYLADEREVRAKYVRGREICLQ</sequence>
<dbReference type="Proteomes" id="UP000285610">
    <property type="component" value="Unassembled WGS sequence"/>
</dbReference>
<evidence type="ECO:0000313" key="22">
    <source>
        <dbReference type="Proteomes" id="UP000283981"/>
    </source>
</evidence>
<evidence type="ECO:0000313" key="9">
    <source>
        <dbReference type="EMBL" id="MDE1201990.1"/>
    </source>
</evidence>
<dbReference type="EMBL" id="JAPZEG010000001">
    <property type="protein sequence ID" value="MDE1201990.1"/>
    <property type="molecule type" value="Genomic_DNA"/>
</dbReference>
<dbReference type="EMBL" id="JAJBOM010000001">
    <property type="protein sequence ID" value="MCB5617879.1"/>
    <property type="molecule type" value="Genomic_DNA"/>
</dbReference>
<dbReference type="EMBL" id="QRIS01000006">
    <property type="protein sequence ID" value="RHG86499.1"/>
    <property type="molecule type" value="Genomic_DNA"/>
</dbReference>
<dbReference type="Proteomes" id="UP000283981">
    <property type="component" value="Unassembled WGS sequence"/>
</dbReference>
<evidence type="ECO:0000313" key="24">
    <source>
        <dbReference type="Proteomes" id="UP000284472"/>
    </source>
</evidence>
<evidence type="ECO:0000256" key="2">
    <source>
        <dbReference type="ARBA" id="ARBA00022723"/>
    </source>
</evidence>
<name>A0A396GEI7_MEDGN</name>
<dbReference type="InterPro" id="IPR032466">
    <property type="entry name" value="Metal_Hydrolase"/>
</dbReference>
<dbReference type="EMBL" id="QRQE01000005">
    <property type="protein sequence ID" value="RHM80416.1"/>
    <property type="molecule type" value="Genomic_DNA"/>
</dbReference>
<dbReference type="Proteomes" id="UP001296581">
    <property type="component" value="Unassembled WGS sequence"/>
</dbReference>
<dbReference type="GO" id="GO:0008270">
    <property type="term" value="F:zinc ion binding"/>
    <property type="evidence" value="ECO:0007669"/>
    <property type="project" value="TreeGrafter"/>
</dbReference>
<dbReference type="Proteomes" id="UP000285697">
    <property type="component" value="Unassembled WGS sequence"/>
</dbReference>
<dbReference type="EMBL" id="QRTJ01000049">
    <property type="protein sequence ID" value="RGQ60520.1"/>
    <property type="molecule type" value="Genomic_DNA"/>
</dbReference>
<evidence type="ECO:0000313" key="20">
    <source>
        <dbReference type="Proteomes" id="UP000260808"/>
    </source>
</evidence>
<dbReference type="Gene3D" id="2.30.40.10">
    <property type="entry name" value="Urease, subunit C, domain 1"/>
    <property type="match status" value="1"/>
</dbReference>
<dbReference type="PANTHER" id="PTHR11271">
    <property type="entry name" value="GUANINE DEAMINASE"/>
    <property type="match status" value="1"/>
</dbReference>
<accession>A0A396GEI7</accession>
<evidence type="ECO:0000313" key="10">
    <source>
        <dbReference type="EMBL" id="NSI17917.1"/>
    </source>
</evidence>
<dbReference type="Proteomes" id="UP000283834">
    <property type="component" value="Unassembled WGS sequence"/>
</dbReference>
<keyword evidence="4" id="KW-0862">Zinc</keyword>
<evidence type="ECO:0000313" key="15">
    <source>
        <dbReference type="EMBL" id="RHD06158.1"/>
    </source>
</evidence>
<evidence type="ECO:0000313" key="8">
    <source>
        <dbReference type="EMBL" id="MDB8685233.1"/>
    </source>
</evidence>
<dbReference type="EMBL" id="JAAIRM010000001">
    <property type="protein sequence ID" value="NSI17917.1"/>
    <property type="molecule type" value="Genomic_DNA"/>
</dbReference>
<dbReference type="EMBL" id="JAJBNC010000014">
    <property type="protein sequence ID" value="MCB5494027.1"/>
    <property type="molecule type" value="Genomic_DNA"/>
</dbReference>
<evidence type="ECO:0000313" key="6">
    <source>
        <dbReference type="EMBL" id="MCB5494027.1"/>
    </source>
</evidence>
<evidence type="ECO:0000313" key="21">
    <source>
        <dbReference type="Proteomes" id="UP000283834"/>
    </source>
</evidence>
<dbReference type="GO" id="GO:0008892">
    <property type="term" value="F:guanine deaminase activity"/>
    <property type="evidence" value="ECO:0007669"/>
    <property type="project" value="TreeGrafter"/>
</dbReference>
<comment type="caution">
    <text evidence="17">The sequence shown here is derived from an EMBL/GenBank/DDBJ whole genome shotgun (WGS) entry which is preliminary data.</text>
</comment>
<dbReference type="UniPathway" id="UPA00603">
    <property type="reaction ID" value="UER00660"/>
</dbReference>
<evidence type="ECO:0000313" key="7">
    <source>
        <dbReference type="EMBL" id="MCB5617879.1"/>
    </source>
</evidence>
<keyword evidence="3" id="KW-0378">Hydrolase</keyword>
<proteinExistence type="predicted"/>
<dbReference type="GO" id="GO:0006147">
    <property type="term" value="P:guanine catabolic process"/>
    <property type="evidence" value="ECO:0007669"/>
    <property type="project" value="UniProtKB-UniPathway"/>
</dbReference>
<dbReference type="Proteomes" id="UP001297422">
    <property type="component" value="Unassembled WGS sequence"/>
</dbReference>
<dbReference type="EMBL" id="QRIA01000008">
    <property type="protein sequence ID" value="RHG19288.1"/>
    <property type="molecule type" value="Genomic_DNA"/>
</dbReference>
<evidence type="ECO:0000313" key="14">
    <source>
        <dbReference type="EMBL" id="RGT41100.1"/>
    </source>
</evidence>
<evidence type="ECO:0000313" key="19">
    <source>
        <dbReference type="EMBL" id="RHM80416.1"/>
    </source>
</evidence>
<dbReference type="EMBL" id="QSSX01000001">
    <property type="protein sequence ID" value="RGM26467.1"/>
    <property type="molecule type" value="Genomic_DNA"/>
</dbReference>
<dbReference type="EMBL" id="JAQMLA010000001">
    <property type="protein sequence ID" value="MDB8685233.1"/>
    <property type="molecule type" value="Genomic_DNA"/>
</dbReference>
<reference evidence="10" key="2">
    <citation type="journal article" date="2020" name="Cell Host Microbe">
        <title>Functional and Genomic Variation between Human-Derived Isolates of Lachnospiraceae Reveals Inter- and Intra-Species Diversity.</title>
        <authorList>
            <person name="Sorbara M.T."/>
            <person name="Littmann E.R."/>
            <person name="Fontana E."/>
            <person name="Moody T.U."/>
            <person name="Kohout C.E."/>
            <person name="Gjonbalaj M."/>
            <person name="Eaton V."/>
            <person name="Seok R."/>
            <person name="Leiner I.M."/>
            <person name="Pamer E.G."/>
        </authorList>
    </citation>
    <scope>NUCLEOTIDE SEQUENCE</scope>
    <source>
        <strain evidence="11">MSK.11.9</strain>
        <strain evidence="10">MSK.22.53</strain>
    </source>
</reference>
<evidence type="ECO:0000313" key="12">
    <source>
        <dbReference type="EMBL" id="RGM26467.1"/>
    </source>
</evidence>
<dbReference type="Proteomes" id="UP000260808">
    <property type="component" value="Unassembled WGS sequence"/>
</dbReference>
<reference evidence="8" key="6">
    <citation type="submission" date="2023-01" db="EMBL/GenBank/DDBJ databases">
        <title>Human gut microbiome strain richness.</title>
        <authorList>
            <person name="Chen-Liaw A."/>
        </authorList>
    </citation>
    <scope>NUCLEOTIDE SEQUENCE</scope>
    <source>
        <strain evidence="8">RTP21484st1_H11_RTP21484_190118</strain>
    </source>
</reference>
<evidence type="ECO:0000313" key="17">
    <source>
        <dbReference type="EMBL" id="RHG86499.1"/>
    </source>
</evidence>
<protein>
    <submittedName>
        <fullName evidence="6">Amidohydrolase family protein</fullName>
    </submittedName>
    <submittedName>
        <fullName evidence="17">Guanine deaminase</fullName>
    </submittedName>
</protein>
<dbReference type="SUPFAM" id="SSF51338">
    <property type="entry name" value="Composite domain of metallo-dependent hydrolases"/>
    <property type="match status" value="1"/>
</dbReference>
<evidence type="ECO:0000313" key="13">
    <source>
        <dbReference type="EMBL" id="RGQ60520.1"/>
    </source>
</evidence>
<dbReference type="AlphaFoldDB" id="A0A396GEI7"/>
<dbReference type="GeneID" id="57435292"/>
<reference evidence="10" key="3">
    <citation type="submission" date="2020-02" db="EMBL/GenBank/DDBJ databases">
        <authorList>
            <person name="Littmann E."/>
            <person name="Sorbara M."/>
        </authorList>
    </citation>
    <scope>NUCLEOTIDE SEQUENCE</scope>
    <source>
        <strain evidence="11">MSK.11.9</strain>
        <strain evidence="10">MSK.22.53</strain>
    </source>
</reference>
<evidence type="ECO:0000313" key="23">
    <source>
        <dbReference type="Proteomes" id="UP000283992"/>
    </source>
</evidence>
<evidence type="ECO:0000313" key="25">
    <source>
        <dbReference type="Proteomes" id="UP000285610"/>
    </source>
</evidence>
<organism evidence="17 22">
    <name type="scientific">Mediterraneibacter gnavus</name>
    <name type="common">Ruminococcus gnavus</name>
    <dbReference type="NCBI Taxonomy" id="33038"/>
    <lineage>
        <taxon>Bacteria</taxon>
        <taxon>Bacillati</taxon>
        <taxon>Bacillota</taxon>
        <taxon>Clostridia</taxon>
        <taxon>Lachnospirales</taxon>
        <taxon>Lachnospiraceae</taxon>
        <taxon>Mediterraneibacter</taxon>
    </lineage>
</organism>
<evidence type="ECO:0000313" key="26">
    <source>
        <dbReference type="Proteomes" id="UP000285697"/>
    </source>
</evidence>
<keyword evidence="2" id="KW-0479">Metal-binding</keyword>
<evidence type="ECO:0000313" key="18">
    <source>
        <dbReference type="EMBL" id="RHJ14751.1"/>
    </source>
</evidence>
<dbReference type="EMBL" id="QRWQ01000002">
    <property type="protein sequence ID" value="RGT41100.1"/>
    <property type="molecule type" value="Genomic_DNA"/>
</dbReference>
<dbReference type="Proteomes" id="UP001296643">
    <property type="component" value="Unassembled WGS sequence"/>
</dbReference>